<dbReference type="PANTHER" id="PTHR33164">
    <property type="entry name" value="TRANSCRIPTIONAL REGULATOR, MARR FAMILY"/>
    <property type="match status" value="1"/>
</dbReference>
<dbReference type="Pfam" id="PF12802">
    <property type="entry name" value="MarR_2"/>
    <property type="match status" value="1"/>
</dbReference>
<dbReference type="SUPFAM" id="SSF46785">
    <property type="entry name" value="Winged helix' DNA-binding domain"/>
    <property type="match status" value="1"/>
</dbReference>
<keyword evidence="2" id="KW-0238">DNA-binding</keyword>
<evidence type="ECO:0000313" key="3">
    <source>
        <dbReference type="Proteomes" id="UP000274601"/>
    </source>
</evidence>
<feature type="domain" description="HTH marR-type" evidence="1">
    <location>
        <begin position="43"/>
        <end position="141"/>
    </location>
</feature>
<dbReference type="GO" id="GO:0003700">
    <property type="term" value="F:DNA-binding transcription factor activity"/>
    <property type="evidence" value="ECO:0007669"/>
    <property type="project" value="InterPro"/>
</dbReference>
<gene>
    <name evidence="2" type="ORF">BZB76_1202</name>
</gene>
<dbReference type="InterPro" id="IPR039422">
    <property type="entry name" value="MarR/SlyA-like"/>
</dbReference>
<dbReference type="InterPro" id="IPR000835">
    <property type="entry name" value="HTH_MarR-typ"/>
</dbReference>
<sequence length="169" mass="18333">MPLTVRCVTVGGMVETPGEEAAESAAALDDAAFALMDVWSRAHTAPDVHVPSTQLRAMFVLERGPVNVTHLAGELGALVSSASRLCDRLEASGLLTRDHGRDRREVTVRLSADGRALLDRLRRRRREELTRVLALMPTSARAALLWGLAEFHEAAVRPEAEGDTFSLPA</sequence>
<reference evidence="2 3" key="1">
    <citation type="submission" date="2018-10" db="EMBL/GenBank/DDBJ databases">
        <title>Genomic Encyclopedia of Archaeal and Bacterial Type Strains, Phase II (KMG-II): from individual species to whole genera.</title>
        <authorList>
            <person name="Goeker M."/>
        </authorList>
    </citation>
    <scope>NUCLEOTIDE SEQUENCE [LARGE SCALE GENOMIC DNA]</scope>
    <source>
        <strain evidence="2 3">DSM 43383</strain>
    </source>
</reference>
<dbReference type="InterPro" id="IPR036388">
    <property type="entry name" value="WH-like_DNA-bd_sf"/>
</dbReference>
<dbReference type="AlphaFoldDB" id="A0A495R0I3"/>
<dbReference type="EMBL" id="RBWU01000001">
    <property type="protein sequence ID" value="RKS79724.1"/>
    <property type="molecule type" value="Genomic_DNA"/>
</dbReference>
<dbReference type="GO" id="GO:0006950">
    <property type="term" value="P:response to stress"/>
    <property type="evidence" value="ECO:0007669"/>
    <property type="project" value="TreeGrafter"/>
</dbReference>
<accession>A0A495R0I3</accession>
<keyword evidence="3" id="KW-1185">Reference proteome</keyword>
<dbReference type="Proteomes" id="UP000274601">
    <property type="component" value="Unassembled WGS sequence"/>
</dbReference>
<dbReference type="GO" id="GO:0003677">
    <property type="term" value="F:DNA binding"/>
    <property type="evidence" value="ECO:0007669"/>
    <property type="project" value="UniProtKB-KW"/>
</dbReference>
<comment type="caution">
    <text evidence="2">The sequence shown here is derived from an EMBL/GenBank/DDBJ whole genome shotgun (WGS) entry which is preliminary data.</text>
</comment>
<organism evidence="2 3">
    <name type="scientific">Actinomadura pelletieri DSM 43383</name>
    <dbReference type="NCBI Taxonomy" id="1120940"/>
    <lineage>
        <taxon>Bacteria</taxon>
        <taxon>Bacillati</taxon>
        <taxon>Actinomycetota</taxon>
        <taxon>Actinomycetes</taxon>
        <taxon>Streptosporangiales</taxon>
        <taxon>Thermomonosporaceae</taxon>
        <taxon>Actinomadura</taxon>
    </lineage>
</organism>
<protein>
    <submittedName>
        <fullName evidence="2">DNA-binding MarR family transcriptional regulator</fullName>
    </submittedName>
</protein>
<evidence type="ECO:0000259" key="1">
    <source>
        <dbReference type="SMART" id="SM00347"/>
    </source>
</evidence>
<dbReference type="InterPro" id="IPR036390">
    <property type="entry name" value="WH_DNA-bd_sf"/>
</dbReference>
<dbReference type="SMART" id="SM00347">
    <property type="entry name" value="HTH_MARR"/>
    <property type="match status" value="1"/>
</dbReference>
<evidence type="ECO:0000313" key="2">
    <source>
        <dbReference type="EMBL" id="RKS79724.1"/>
    </source>
</evidence>
<name>A0A495R0I3_9ACTN</name>
<dbReference type="PANTHER" id="PTHR33164:SF43">
    <property type="entry name" value="HTH-TYPE TRANSCRIPTIONAL REPRESSOR YETL"/>
    <property type="match status" value="1"/>
</dbReference>
<dbReference type="Gene3D" id="1.10.10.10">
    <property type="entry name" value="Winged helix-like DNA-binding domain superfamily/Winged helix DNA-binding domain"/>
    <property type="match status" value="1"/>
</dbReference>
<proteinExistence type="predicted"/>